<protein>
    <recommendedName>
        <fullName evidence="1">DUF2314 domain-containing protein</fullName>
    </recommendedName>
</protein>
<evidence type="ECO:0000313" key="2">
    <source>
        <dbReference type="EMBL" id="GAA5507731.1"/>
    </source>
</evidence>
<evidence type="ECO:0000259" key="1">
    <source>
        <dbReference type="Pfam" id="PF10077"/>
    </source>
</evidence>
<dbReference type="RefSeq" id="WP_345684576.1">
    <property type="nucleotide sequence ID" value="NZ_BAABRO010000006.1"/>
</dbReference>
<organism evidence="2 3">
    <name type="scientific">Novipirellula caenicola</name>
    <dbReference type="NCBI Taxonomy" id="1536901"/>
    <lineage>
        <taxon>Bacteria</taxon>
        <taxon>Pseudomonadati</taxon>
        <taxon>Planctomycetota</taxon>
        <taxon>Planctomycetia</taxon>
        <taxon>Pirellulales</taxon>
        <taxon>Pirellulaceae</taxon>
        <taxon>Novipirellula</taxon>
    </lineage>
</organism>
<evidence type="ECO:0000313" key="3">
    <source>
        <dbReference type="Proteomes" id="UP001416858"/>
    </source>
</evidence>
<reference evidence="2 3" key="1">
    <citation type="submission" date="2024-02" db="EMBL/GenBank/DDBJ databases">
        <title>Rhodopirellula caenicola NBRC 110016.</title>
        <authorList>
            <person name="Ichikawa N."/>
            <person name="Katano-Makiyama Y."/>
            <person name="Hidaka K."/>
        </authorList>
    </citation>
    <scope>NUCLEOTIDE SEQUENCE [LARGE SCALE GENOMIC DNA]</scope>
    <source>
        <strain evidence="2 3">NBRC 110016</strain>
    </source>
</reference>
<keyword evidence="3" id="KW-1185">Reference proteome</keyword>
<gene>
    <name evidence="2" type="ORF">Rcae01_03188</name>
</gene>
<name>A0ABP9VSF5_9BACT</name>
<dbReference type="EMBL" id="BAABRO010000006">
    <property type="protein sequence ID" value="GAA5507731.1"/>
    <property type="molecule type" value="Genomic_DNA"/>
</dbReference>
<feature type="domain" description="DUF2314" evidence="1">
    <location>
        <begin position="18"/>
        <end position="160"/>
    </location>
</feature>
<dbReference type="Proteomes" id="UP001416858">
    <property type="component" value="Unassembled WGS sequence"/>
</dbReference>
<accession>A0ABP9VSF5</accession>
<dbReference type="InterPro" id="IPR018756">
    <property type="entry name" value="DUF2314"/>
</dbReference>
<sequence length="168" mass="19115">MNDNDPTEPLFANLDDDDPALRNAVSAAKRTLPQFVDAFARKRFPSAGYLVKVPFQDRDDRGERALVRTPEVAAEFPDLRVCRLWLAVNSALEDLLFCSVLESPAKLRLKTGASFVVDMSLVEDWMIHCGEVVYGGFSMQVIRNRLPEPDRHRFDQHTGIREFKQLAH</sequence>
<proteinExistence type="predicted"/>
<dbReference type="Pfam" id="PF10077">
    <property type="entry name" value="DUF2314"/>
    <property type="match status" value="1"/>
</dbReference>
<comment type="caution">
    <text evidence="2">The sequence shown here is derived from an EMBL/GenBank/DDBJ whole genome shotgun (WGS) entry which is preliminary data.</text>
</comment>